<name>A0A645J724_9ZZZZ</name>
<protein>
    <submittedName>
        <fullName evidence="1">Uncharacterized protein</fullName>
    </submittedName>
</protein>
<dbReference type="EMBL" id="VSSQ01132347">
    <property type="protein sequence ID" value="MPN58940.1"/>
    <property type="molecule type" value="Genomic_DNA"/>
</dbReference>
<gene>
    <name evidence="1" type="ORF">SDC9_206656</name>
</gene>
<organism evidence="1">
    <name type="scientific">bioreactor metagenome</name>
    <dbReference type="NCBI Taxonomy" id="1076179"/>
    <lineage>
        <taxon>unclassified sequences</taxon>
        <taxon>metagenomes</taxon>
        <taxon>ecological metagenomes</taxon>
    </lineage>
</organism>
<comment type="caution">
    <text evidence="1">The sequence shown here is derived from an EMBL/GenBank/DDBJ whole genome shotgun (WGS) entry which is preliminary data.</text>
</comment>
<proteinExistence type="predicted"/>
<dbReference type="AlphaFoldDB" id="A0A645J724"/>
<sequence>MSLSDLETNNPVAITDGDSLKVGTLYGDTDQSFKDSATGTIAEGNVKGEGTHILKRDGGDSQTVALTSSTVDLSLFVGKKVEVTGQTNKSNKAAWLLDVGNIKIIE</sequence>
<evidence type="ECO:0000313" key="1">
    <source>
        <dbReference type="EMBL" id="MPN58940.1"/>
    </source>
</evidence>
<accession>A0A645J724</accession>
<reference evidence="1" key="1">
    <citation type="submission" date="2019-08" db="EMBL/GenBank/DDBJ databases">
        <authorList>
            <person name="Kucharzyk K."/>
            <person name="Murdoch R.W."/>
            <person name="Higgins S."/>
            <person name="Loffler F."/>
        </authorList>
    </citation>
    <scope>NUCLEOTIDE SEQUENCE</scope>
</reference>